<protein>
    <recommendedName>
        <fullName evidence="5">Calx-beta domain-containing protein</fullName>
    </recommendedName>
</protein>
<keyword evidence="1 4" id="KW-0732">Signal</keyword>
<dbReference type="InterPro" id="IPR038081">
    <property type="entry name" value="CalX-like_sf"/>
</dbReference>
<reference evidence="6 7" key="1">
    <citation type="submission" date="2021-03" db="EMBL/GenBank/DDBJ databases">
        <title>Flavobacterium Flabelliformis Sp. Nov. And Flavobacterium Geliluteum Sp. Nov., Two Novel Multidrug Resistant Psychrophilic Species Isolated From Antarctica.</title>
        <authorList>
            <person name="Kralova S."/>
            <person name="Busse H.J."/>
            <person name="Bezdicek M."/>
            <person name="Nykrynova M."/>
            <person name="Kroupova E."/>
            <person name="Krsek D."/>
            <person name="Sedlacek I."/>
        </authorList>
    </citation>
    <scope>NUCLEOTIDE SEQUENCE [LARGE SCALE GENOMIC DNA]</scope>
    <source>
        <strain evidence="6 7">P7388</strain>
    </source>
</reference>
<feature type="domain" description="Calx-beta" evidence="5">
    <location>
        <begin position="468"/>
        <end position="553"/>
    </location>
</feature>
<evidence type="ECO:0000256" key="1">
    <source>
        <dbReference type="ARBA" id="ARBA00022729"/>
    </source>
</evidence>
<proteinExistence type="predicted"/>
<dbReference type="Pfam" id="PF03160">
    <property type="entry name" value="Calx-beta"/>
    <property type="match status" value="2"/>
</dbReference>
<keyword evidence="2" id="KW-0677">Repeat</keyword>
<evidence type="ECO:0000259" key="5">
    <source>
        <dbReference type="Pfam" id="PF03160"/>
    </source>
</evidence>
<dbReference type="GO" id="GO:0016020">
    <property type="term" value="C:membrane"/>
    <property type="evidence" value="ECO:0007669"/>
    <property type="project" value="InterPro"/>
</dbReference>
<dbReference type="RefSeq" id="WP_210664949.1">
    <property type="nucleotide sequence ID" value="NZ_JAGFBV010000002.1"/>
</dbReference>
<evidence type="ECO:0000256" key="2">
    <source>
        <dbReference type="ARBA" id="ARBA00022737"/>
    </source>
</evidence>
<dbReference type="PANTHER" id="PTHR42754:SF1">
    <property type="entry name" value="LIPOPROTEIN"/>
    <property type="match status" value="1"/>
</dbReference>
<evidence type="ECO:0000256" key="3">
    <source>
        <dbReference type="ARBA" id="ARBA00022837"/>
    </source>
</evidence>
<evidence type="ECO:0000313" key="6">
    <source>
        <dbReference type="EMBL" id="MBP4136910.1"/>
    </source>
</evidence>
<organism evidence="6 7">
    <name type="scientific">Flavobacterium geliluteum</name>
    <dbReference type="NCBI Taxonomy" id="2816120"/>
    <lineage>
        <taxon>Bacteria</taxon>
        <taxon>Pseudomonadati</taxon>
        <taxon>Bacteroidota</taxon>
        <taxon>Flavobacteriia</taxon>
        <taxon>Flavobacteriales</taxon>
        <taxon>Flavobacteriaceae</taxon>
        <taxon>Flavobacterium</taxon>
    </lineage>
</organism>
<dbReference type="SUPFAM" id="SSF101898">
    <property type="entry name" value="NHL repeat"/>
    <property type="match status" value="1"/>
</dbReference>
<feature type="domain" description="Calx-beta" evidence="5">
    <location>
        <begin position="591"/>
        <end position="652"/>
    </location>
</feature>
<dbReference type="Proteomes" id="UP000675047">
    <property type="component" value="Unassembled WGS sequence"/>
</dbReference>
<evidence type="ECO:0000256" key="4">
    <source>
        <dbReference type="SAM" id="SignalP"/>
    </source>
</evidence>
<dbReference type="SUPFAM" id="SSF63829">
    <property type="entry name" value="Calcium-dependent phosphotriesterase"/>
    <property type="match status" value="1"/>
</dbReference>
<feature type="signal peptide" evidence="4">
    <location>
        <begin position="1"/>
        <end position="19"/>
    </location>
</feature>
<keyword evidence="3" id="KW-0106">Calcium</keyword>
<evidence type="ECO:0000313" key="7">
    <source>
        <dbReference type="Proteomes" id="UP000675047"/>
    </source>
</evidence>
<sequence length="813" mass="87836">MIKKFTQLLIMIGCFATYAQEMPVVFNKNLSEGNSTVNKVVPLESGDLIIAGGGSSKAYITKLSEDGKVLFERTIVNRGIDSYRDIVVTKKGSFLAVGGGTLNVGAGRISLFDSKGTPVFDKVFGENDGGYFTTVKEDLEGNFIAVGVSGGILQQGRIVKFTLEGKIIFDKFFDNSTVLHGLIIDENNNILSMGSSVDNSNGSGVLLKLDTSGVEIFHQISPIAGGVYKEFKLLEDESLLAIGGGGYGSGNSPRITRIRMDGQVIFDKTYSNVDGIFTALEVDPSGYIYASAEEFDRGRMLGLRFDGTMVFNQETDTPLTSIKRGEDTNIVAIGGKEGQGVVIKTKQNGKLIFEKKIAHALKELYVSEDNDIYATTAKDFSIVKFDTKGNLVFDKNYVKGSKEGHYASLIILPTGEMIALGTGTNIGGRITKISQGATINDISVSEPLNGIMTASVRVILSGFLRKDGVRMPVKISYKCLSDGTASGEDYLPSEGVLSFLPSDFATGSLIEKTIEIPIKSDSYFEDSEYFNVKLSSPEYTYIAKEEAKINIINQAAVVRFVGGSDAEEKGSLSYELGLFSQDGKPLVNKTSKALQLNYMFGNGSATEGQDFFGDTKTVLKIPVDQSSAKLSVKTKDDNLFEDVESVQLVLTGVESNSVESMVEFLGGARTISHIQKIKDQAAELQISKLSNRNESSVLPVAMFKVFFTKVSDGKQLVNCSGSDIRVKFDVDATNTTAVLNKDFVILNSHDLVIAGNCDNMEADIQVLVIPDVEQKGDKNIALKLTGVDSLSTAGIINISQKQDKAMATVLFNK</sequence>
<dbReference type="PANTHER" id="PTHR42754">
    <property type="entry name" value="ENDOGLUCANASE"/>
    <property type="match status" value="1"/>
</dbReference>
<dbReference type="GO" id="GO:0007154">
    <property type="term" value="P:cell communication"/>
    <property type="evidence" value="ECO:0007669"/>
    <property type="project" value="InterPro"/>
</dbReference>
<accession>A0A940XBU0</accession>
<dbReference type="SUPFAM" id="SSF141072">
    <property type="entry name" value="CalX-like"/>
    <property type="match status" value="2"/>
</dbReference>
<gene>
    <name evidence="6" type="ORF">J3495_02325</name>
</gene>
<dbReference type="AlphaFoldDB" id="A0A940XBU0"/>
<dbReference type="InterPro" id="IPR003644">
    <property type="entry name" value="Calx_beta"/>
</dbReference>
<dbReference type="Gene3D" id="2.60.40.2030">
    <property type="match status" value="2"/>
</dbReference>
<keyword evidence="7" id="KW-1185">Reference proteome</keyword>
<comment type="caution">
    <text evidence="6">The sequence shown here is derived from an EMBL/GenBank/DDBJ whole genome shotgun (WGS) entry which is preliminary data.</text>
</comment>
<name>A0A940XBU0_9FLAO</name>
<dbReference type="EMBL" id="JAGFBV010000002">
    <property type="protein sequence ID" value="MBP4136910.1"/>
    <property type="molecule type" value="Genomic_DNA"/>
</dbReference>
<feature type="chain" id="PRO_5037575208" description="Calx-beta domain-containing protein" evidence="4">
    <location>
        <begin position="20"/>
        <end position="813"/>
    </location>
</feature>